<keyword evidence="2" id="KW-0378">Hydrolase</keyword>
<dbReference type="Pfam" id="PF04227">
    <property type="entry name" value="Indigoidine_A"/>
    <property type="match status" value="1"/>
</dbReference>
<dbReference type="HAMAP" id="MF_01876">
    <property type="entry name" value="PsiMP_glycosidase"/>
    <property type="match status" value="1"/>
</dbReference>
<dbReference type="EMBL" id="CM000638">
    <property type="protein sequence ID" value="EED95755.1"/>
    <property type="molecule type" value="Genomic_DNA"/>
</dbReference>
<reference evidence="6 7" key="1">
    <citation type="journal article" date="2004" name="Science">
        <title>The genome of the diatom Thalassiosira pseudonana: ecology, evolution, and metabolism.</title>
        <authorList>
            <person name="Armbrust E.V."/>
            <person name="Berges J.A."/>
            <person name="Bowler C."/>
            <person name="Green B.R."/>
            <person name="Martinez D."/>
            <person name="Putnam N.H."/>
            <person name="Zhou S."/>
            <person name="Allen A.E."/>
            <person name="Apt K.E."/>
            <person name="Bechner M."/>
            <person name="Brzezinski M.A."/>
            <person name="Chaal B.K."/>
            <person name="Chiovitti A."/>
            <person name="Davis A.K."/>
            <person name="Demarest M.S."/>
            <person name="Detter J.C."/>
            <person name="Glavina T."/>
            <person name="Goodstein D."/>
            <person name="Hadi M.Z."/>
            <person name="Hellsten U."/>
            <person name="Hildebrand M."/>
            <person name="Jenkins B.D."/>
            <person name="Jurka J."/>
            <person name="Kapitonov V.V."/>
            <person name="Kroger N."/>
            <person name="Lau W.W."/>
            <person name="Lane T.W."/>
            <person name="Larimer F.W."/>
            <person name="Lippmeier J.C."/>
            <person name="Lucas S."/>
            <person name="Medina M."/>
            <person name="Montsant A."/>
            <person name="Obornik M."/>
            <person name="Parker M.S."/>
            <person name="Palenik B."/>
            <person name="Pazour G.J."/>
            <person name="Richardson P.M."/>
            <person name="Rynearson T.A."/>
            <person name="Saito M.A."/>
            <person name="Schwartz D.C."/>
            <person name="Thamatrakoln K."/>
            <person name="Valentin K."/>
            <person name="Vardi A."/>
            <person name="Wilkerson F.P."/>
            <person name="Rokhsar D.S."/>
        </authorList>
    </citation>
    <scope>NUCLEOTIDE SEQUENCE [LARGE SCALE GENOMIC DNA]</scope>
    <source>
        <strain evidence="6 7">CCMP1335</strain>
    </source>
</reference>
<dbReference type="InParanoid" id="B8BQB6"/>
<keyword evidence="4" id="KW-0456">Lyase</keyword>
<keyword evidence="1" id="KW-0479">Metal-binding</keyword>
<dbReference type="eggNOG" id="KOG3009">
    <property type="taxonomic scope" value="Eukaryota"/>
</dbReference>
<keyword evidence="5" id="KW-0326">Glycosidase</keyword>
<keyword evidence="7" id="KW-1185">Reference proteome</keyword>
<feature type="non-terminal residue" evidence="6">
    <location>
        <position position="1"/>
    </location>
</feature>
<dbReference type="GO" id="GO:0016798">
    <property type="term" value="F:hydrolase activity, acting on glycosyl bonds"/>
    <property type="evidence" value="ECO:0007669"/>
    <property type="project" value="UniProtKB-KW"/>
</dbReference>
<reference evidence="6 7" key="2">
    <citation type="journal article" date="2008" name="Nature">
        <title>The Phaeodactylum genome reveals the evolutionary history of diatom genomes.</title>
        <authorList>
            <person name="Bowler C."/>
            <person name="Allen A.E."/>
            <person name="Badger J.H."/>
            <person name="Grimwood J."/>
            <person name="Jabbari K."/>
            <person name="Kuo A."/>
            <person name="Maheswari U."/>
            <person name="Martens C."/>
            <person name="Maumus F."/>
            <person name="Otillar R.P."/>
            <person name="Rayko E."/>
            <person name="Salamov A."/>
            <person name="Vandepoele K."/>
            <person name="Beszteri B."/>
            <person name="Gruber A."/>
            <person name="Heijde M."/>
            <person name="Katinka M."/>
            <person name="Mock T."/>
            <person name="Valentin K."/>
            <person name="Verret F."/>
            <person name="Berges J.A."/>
            <person name="Brownlee C."/>
            <person name="Cadoret J.P."/>
            <person name="Chiovitti A."/>
            <person name="Choi C.J."/>
            <person name="Coesel S."/>
            <person name="De Martino A."/>
            <person name="Detter J.C."/>
            <person name="Durkin C."/>
            <person name="Falciatore A."/>
            <person name="Fournet J."/>
            <person name="Haruta M."/>
            <person name="Huysman M.J."/>
            <person name="Jenkins B.D."/>
            <person name="Jiroutova K."/>
            <person name="Jorgensen R.E."/>
            <person name="Joubert Y."/>
            <person name="Kaplan A."/>
            <person name="Kroger N."/>
            <person name="Kroth P.G."/>
            <person name="La Roche J."/>
            <person name="Lindquist E."/>
            <person name="Lommer M."/>
            <person name="Martin-Jezequel V."/>
            <person name="Lopez P.J."/>
            <person name="Lucas S."/>
            <person name="Mangogna M."/>
            <person name="McGinnis K."/>
            <person name="Medlin L.K."/>
            <person name="Montsant A."/>
            <person name="Oudot-Le Secq M.P."/>
            <person name="Napoli C."/>
            <person name="Obornik M."/>
            <person name="Parker M.S."/>
            <person name="Petit J.L."/>
            <person name="Porcel B.M."/>
            <person name="Poulsen N."/>
            <person name="Robison M."/>
            <person name="Rychlewski L."/>
            <person name="Rynearson T.A."/>
            <person name="Schmutz J."/>
            <person name="Shapiro H."/>
            <person name="Siaut M."/>
            <person name="Stanley M."/>
            <person name="Sussman M.R."/>
            <person name="Taylor A.R."/>
            <person name="Vardi A."/>
            <person name="von Dassow P."/>
            <person name="Vyverman W."/>
            <person name="Willis A."/>
            <person name="Wyrwicz L.S."/>
            <person name="Rokhsar D.S."/>
            <person name="Weissenbach J."/>
            <person name="Armbrust E.V."/>
            <person name="Green B.R."/>
            <person name="Van de Peer Y."/>
            <person name="Grigoriev I.V."/>
        </authorList>
    </citation>
    <scope>NUCLEOTIDE SEQUENCE [LARGE SCALE GENOMIC DNA]</scope>
    <source>
        <strain evidence="6 7">CCMP1335</strain>
    </source>
</reference>
<dbReference type="RefSeq" id="XP_002286114.1">
    <property type="nucleotide sequence ID" value="XM_002286078.1"/>
</dbReference>
<dbReference type="PaxDb" id="35128-Thaps31193"/>
<dbReference type="STRING" id="35128.B8BQB6"/>
<feature type="non-terminal residue" evidence="6">
    <location>
        <position position="296"/>
    </location>
</feature>
<dbReference type="PANTHER" id="PTHR42909:SF1">
    <property type="entry name" value="CARBOHYDRATE KINASE PFKB DOMAIN-CONTAINING PROTEIN"/>
    <property type="match status" value="1"/>
</dbReference>
<evidence type="ECO:0008006" key="8">
    <source>
        <dbReference type="Google" id="ProtNLM"/>
    </source>
</evidence>
<protein>
    <recommendedName>
        <fullName evidence="8">Pseudouridine-5'-phosphate glycosidase</fullName>
    </recommendedName>
</protein>
<evidence type="ECO:0000313" key="7">
    <source>
        <dbReference type="Proteomes" id="UP000001449"/>
    </source>
</evidence>
<dbReference type="GO" id="GO:0046872">
    <property type="term" value="F:metal ion binding"/>
    <property type="evidence" value="ECO:0007669"/>
    <property type="project" value="UniProtKB-KW"/>
</dbReference>
<evidence type="ECO:0000256" key="2">
    <source>
        <dbReference type="ARBA" id="ARBA00022801"/>
    </source>
</evidence>
<dbReference type="Proteomes" id="UP000001449">
    <property type="component" value="Chromosome 1"/>
</dbReference>
<dbReference type="GO" id="GO:0004730">
    <property type="term" value="F:pseudouridylate synthase activity"/>
    <property type="evidence" value="ECO:0000318"/>
    <property type="project" value="GO_Central"/>
</dbReference>
<dbReference type="HOGENOM" id="CLU_012201_0_1_1"/>
<dbReference type="SUPFAM" id="SSF110581">
    <property type="entry name" value="Indigoidine synthase A-like"/>
    <property type="match status" value="1"/>
</dbReference>
<evidence type="ECO:0000256" key="5">
    <source>
        <dbReference type="ARBA" id="ARBA00023295"/>
    </source>
</evidence>
<name>B8BQB6_THAPS</name>
<dbReference type="Gene3D" id="3.40.1790.10">
    <property type="entry name" value="Indigoidine synthase domain"/>
    <property type="match status" value="1"/>
</dbReference>
<dbReference type="OMA" id="GVHREWT"/>
<dbReference type="KEGG" id="tps:THAPSDRAFT_31193"/>
<organism evidence="6 7">
    <name type="scientific">Thalassiosira pseudonana</name>
    <name type="common">Marine diatom</name>
    <name type="synonym">Cyclotella nana</name>
    <dbReference type="NCBI Taxonomy" id="35128"/>
    <lineage>
        <taxon>Eukaryota</taxon>
        <taxon>Sar</taxon>
        <taxon>Stramenopiles</taxon>
        <taxon>Ochrophyta</taxon>
        <taxon>Bacillariophyta</taxon>
        <taxon>Coscinodiscophyceae</taxon>
        <taxon>Thalassiosirophycidae</taxon>
        <taxon>Thalassiosirales</taxon>
        <taxon>Thalassiosiraceae</taxon>
        <taxon>Thalassiosira</taxon>
    </lineage>
</organism>
<dbReference type="AlphaFoldDB" id="B8BQB6"/>
<evidence type="ECO:0000313" key="6">
    <source>
        <dbReference type="EMBL" id="EED95755.1"/>
    </source>
</evidence>
<dbReference type="InterPro" id="IPR022830">
    <property type="entry name" value="Indigdn_synthA-like"/>
</dbReference>
<proteinExistence type="inferred from homology"/>
<dbReference type="PANTHER" id="PTHR42909">
    <property type="entry name" value="ZGC:136858"/>
    <property type="match status" value="1"/>
</dbReference>
<gene>
    <name evidence="6" type="ORF">THAPSDRAFT_31193</name>
</gene>
<evidence type="ECO:0000256" key="1">
    <source>
        <dbReference type="ARBA" id="ARBA00022723"/>
    </source>
</evidence>
<keyword evidence="3" id="KW-0464">Manganese</keyword>
<accession>B8BQB6</accession>
<dbReference type="InterPro" id="IPR007342">
    <property type="entry name" value="PsuG"/>
</dbReference>
<sequence>VRLLPEVAEALRLGRPVVALESTIVAHGMPYPQNLELAKDVSQILRSKGVVPATIAIKDGVFKAGLHPDEMINLAKAGEEGRAVKCSTRDLPLNVQWGATTVAATMRLAHSAGIATFVTGGTGGVHRGGELSLDISTDLIELSRTPVVVVSAGVKSILDIRRTLEVLETFGVPTGTWQSDEFPSFFSPTSGVQSPARFEDAMDVACAYLAGRDLGMTNGMLVCVPNHDPAGESVEAAIHEALLEAEAAGIEGRDITPFILRTVAEKTAGDSLRSNISLVKNNAAVGAEVASAISTM</sequence>
<dbReference type="GO" id="GO:0005737">
    <property type="term" value="C:cytoplasm"/>
    <property type="evidence" value="ECO:0000318"/>
    <property type="project" value="GO_Central"/>
</dbReference>
<evidence type="ECO:0000256" key="4">
    <source>
        <dbReference type="ARBA" id="ARBA00023239"/>
    </source>
</evidence>
<dbReference type="GeneID" id="7445644"/>
<evidence type="ECO:0000256" key="3">
    <source>
        <dbReference type="ARBA" id="ARBA00023211"/>
    </source>
</evidence>